<dbReference type="AlphaFoldDB" id="A0A923SPL0"/>
<name>A0A923SPL0_9FIRM</name>
<evidence type="ECO:0000313" key="2">
    <source>
        <dbReference type="EMBL" id="MBC6678672.1"/>
    </source>
</evidence>
<keyword evidence="1" id="KW-1133">Transmembrane helix</keyword>
<dbReference type="Proteomes" id="UP000602647">
    <property type="component" value="Unassembled WGS sequence"/>
</dbReference>
<evidence type="ECO:0000256" key="1">
    <source>
        <dbReference type="SAM" id="Phobius"/>
    </source>
</evidence>
<dbReference type="RefSeq" id="WP_187301834.1">
    <property type="nucleotide sequence ID" value="NZ_JACRYT010000001.1"/>
</dbReference>
<dbReference type="EMBL" id="JACRYT010000001">
    <property type="protein sequence ID" value="MBC6678672.1"/>
    <property type="molecule type" value="Genomic_DNA"/>
</dbReference>
<dbReference type="InterPro" id="IPR046061">
    <property type="entry name" value="DUF6019"/>
</dbReference>
<feature type="transmembrane region" description="Helical" evidence="1">
    <location>
        <begin position="6"/>
        <end position="27"/>
    </location>
</feature>
<dbReference type="Pfam" id="PF19483">
    <property type="entry name" value="DUF6019"/>
    <property type="match status" value="1"/>
</dbReference>
<gene>
    <name evidence="2" type="ORF">H9L42_02380</name>
</gene>
<protein>
    <submittedName>
        <fullName evidence="2">Uncharacterized protein</fullName>
    </submittedName>
</protein>
<evidence type="ECO:0000313" key="3">
    <source>
        <dbReference type="Proteomes" id="UP000602647"/>
    </source>
</evidence>
<keyword evidence="3" id="KW-1185">Reference proteome</keyword>
<comment type="caution">
    <text evidence="2">The sequence shown here is derived from an EMBL/GenBank/DDBJ whole genome shotgun (WGS) entry which is preliminary data.</text>
</comment>
<organism evidence="2 3">
    <name type="scientific">Zhenpiania hominis</name>
    <dbReference type="NCBI Taxonomy" id="2763644"/>
    <lineage>
        <taxon>Bacteria</taxon>
        <taxon>Bacillati</taxon>
        <taxon>Bacillota</taxon>
        <taxon>Clostridia</taxon>
        <taxon>Peptostreptococcales</taxon>
        <taxon>Anaerovoracaceae</taxon>
        <taxon>Zhenpiania</taxon>
    </lineage>
</organism>
<keyword evidence="1" id="KW-0472">Membrane</keyword>
<accession>A0A923SPL0</accession>
<proteinExistence type="predicted"/>
<keyword evidence="1" id="KW-0812">Transmembrane</keyword>
<sequence>MWEELGISGGTAIIILIALYFIVKWAVKNGVKEAYKDITGKKTAEDTEIEMALGLDTKDK</sequence>
<reference evidence="2" key="1">
    <citation type="submission" date="2020-08" db="EMBL/GenBank/DDBJ databases">
        <title>Genome public.</title>
        <authorList>
            <person name="Liu C."/>
            <person name="Sun Q."/>
        </authorList>
    </citation>
    <scope>NUCLEOTIDE SEQUENCE</scope>
    <source>
        <strain evidence="2">BX12</strain>
    </source>
</reference>